<sequence length="19" mass="2195">MERIIRIFLCCPGCIRTGI</sequence>
<gene>
    <name evidence="1" type="ORF">DW914_14040</name>
</gene>
<proteinExistence type="predicted"/>
<evidence type="ECO:0000313" key="1">
    <source>
        <dbReference type="EMBL" id="RHA85488.1"/>
    </source>
</evidence>
<dbReference type="Proteomes" id="UP000283492">
    <property type="component" value="Unassembled WGS sequence"/>
</dbReference>
<reference evidence="1 2" key="1">
    <citation type="submission" date="2018-08" db="EMBL/GenBank/DDBJ databases">
        <title>A genome reference for cultivated species of the human gut microbiota.</title>
        <authorList>
            <person name="Zou Y."/>
            <person name="Xue W."/>
            <person name="Luo G."/>
        </authorList>
    </citation>
    <scope>NUCLEOTIDE SEQUENCE [LARGE SCALE GENOMIC DNA]</scope>
    <source>
        <strain evidence="1 2">AM42-1AC</strain>
    </source>
</reference>
<evidence type="ECO:0000313" key="2">
    <source>
        <dbReference type="Proteomes" id="UP000283492"/>
    </source>
</evidence>
<name>A0A413TKT2_9FIRM</name>
<dbReference type="AlphaFoldDB" id="A0A413TKT2"/>
<accession>A0A413TKT2</accession>
<dbReference type="EMBL" id="QSFX01000029">
    <property type="protein sequence ID" value="RHA85488.1"/>
    <property type="molecule type" value="Genomic_DNA"/>
</dbReference>
<organism evidence="1 2">
    <name type="scientific">Roseburia inulinivorans</name>
    <dbReference type="NCBI Taxonomy" id="360807"/>
    <lineage>
        <taxon>Bacteria</taxon>
        <taxon>Bacillati</taxon>
        <taxon>Bacillota</taxon>
        <taxon>Clostridia</taxon>
        <taxon>Lachnospirales</taxon>
        <taxon>Lachnospiraceae</taxon>
        <taxon>Roseburia</taxon>
    </lineage>
</organism>
<protein>
    <submittedName>
        <fullName evidence="1">Gallidermin family protein</fullName>
    </submittedName>
</protein>
<comment type="caution">
    <text evidence="1">The sequence shown here is derived from an EMBL/GenBank/DDBJ whole genome shotgun (WGS) entry which is preliminary data.</text>
</comment>